<evidence type="ECO:0000259" key="9">
    <source>
        <dbReference type="Pfam" id="PF08609"/>
    </source>
</evidence>
<evidence type="ECO:0000256" key="3">
    <source>
        <dbReference type="ARBA" id="ARBA00064806"/>
    </source>
</evidence>
<keyword evidence="11" id="KW-1185">Reference proteome</keyword>
<dbReference type="EMBL" id="CAHIKZ030003216">
    <property type="protein sequence ID" value="CAE1297689.1"/>
    <property type="molecule type" value="Genomic_DNA"/>
</dbReference>
<dbReference type="SUPFAM" id="SSF48371">
    <property type="entry name" value="ARM repeat"/>
    <property type="match status" value="1"/>
</dbReference>
<dbReference type="Gene3D" id="1.25.10.10">
    <property type="entry name" value="Leucine-rich Repeat Variant"/>
    <property type="match status" value="1"/>
</dbReference>
<dbReference type="GO" id="GO:0005783">
    <property type="term" value="C:endoplasmic reticulum"/>
    <property type="evidence" value="ECO:0007669"/>
    <property type="project" value="TreeGrafter"/>
</dbReference>
<feature type="domain" description="Nucleotide exchange factor Fes1" evidence="9">
    <location>
        <begin position="14"/>
        <end position="105"/>
    </location>
</feature>
<comment type="subunit">
    <text evidence="3">Interacts with the ATP-binding domain of HSPA1A. Detected in a ternary complex containing STUB1, HSPA1A and HSPBP1. Interacts with PGLYRP1; this interaction blocks the cytotoxic activity of the PGLYRP1-HSPA1A complex.</text>
</comment>
<dbReference type="InterPro" id="IPR013918">
    <property type="entry name" value="Nucleotide_exch_fac_Fes1"/>
</dbReference>
<proteinExistence type="predicted"/>
<feature type="region of interest" description="Disordered" evidence="7">
    <location>
        <begin position="23"/>
        <end position="45"/>
    </location>
</feature>
<feature type="transmembrane region" description="Helical" evidence="8">
    <location>
        <begin position="331"/>
        <end position="351"/>
    </location>
</feature>
<evidence type="ECO:0000256" key="4">
    <source>
        <dbReference type="ARBA" id="ARBA00069271"/>
    </source>
</evidence>
<dbReference type="Pfam" id="PF08609">
    <property type="entry name" value="Fes1"/>
    <property type="match status" value="1"/>
</dbReference>
<evidence type="ECO:0000313" key="10">
    <source>
        <dbReference type="EMBL" id="CAE1297689.1"/>
    </source>
</evidence>
<name>A0A812D9F4_ACAPH</name>
<keyword evidence="8" id="KW-0812">Transmembrane</keyword>
<dbReference type="InterPro" id="IPR050693">
    <property type="entry name" value="Hsp70_NEF-Inhibitors"/>
</dbReference>
<organism evidence="10 11">
    <name type="scientific">Acanthosepion pharaonis</name>
    <name type="common">Pharaoh cuttlefish</name>
    <name type="synonym">Sepia pharaonis</name>
    <dbReference type="NCBI Taxonomy" id="158019"/>
    <lineage>
        <taxon>Eukaryota</taxon>
        <taxon>Metazoa</taxon>
        <taxon>Spiralia</taxon>
        <taxon>Lophotrochozoa</taxon>
        <taxon>Mollusca</taxon>
        <taxon>Cephalopoda</taxon>
        <taxon>Coleoidea</taxon>
        <taxon>Decapodiformes</taxon>
        <taxon>Sepiida</taxon>
        <taxon>Sepiina</taxon>
        <taxon>Sepiidae</taxon>
        <taxon>Acanthosepion</taxon>
    </lineage>
</organism>
<keyword evidence="1" id="KW-0597">Phosphoprotein</keyword>
<dbReference type="GO" id="GO:0000774">
    <property type="term" value="F:adenyl-nucleotide exchange factor activity"/>
    <property type="evidence" value="ECO:0007669"/>
    <property type="project" value="TreeGrafter"/>
</dbReference>
<comment type="caution">
    <text evidence="10">The sequence shown here is derived from an EMBL/GenBank/DDBJ whole genome shotgun (WGS) entry which is preliminary data.</text>
</comment>
<dbReference type="FunFam" id="1.25.10.10:FF:000178">
    <property type="entry name" value="hsp70-binding protein 1 isoform X1"/>
    <property type="match status" value="1"/>
</dbReference>
<protein>
    <recommendedName>
        <fullName evidence="4">Hsp70-binding protein 1</fullName>
    </recommendedName>
    <alternativeName>
        <fullName evidence="5">Heat shock protein-binding protein 1</fullName>
    </alternativeName>
    <alternativeName>
        <fullName evidence="6">Hsp70-interacting protein 1</fullName>
    </alternativeName>
</protein>
<evidence type="ECO:0000256" key="7">
    <source>
        <dbReference type="SAM" id="MobiDB-lite"/>
    </source>
</evidence>
<evidence type="ECO:0000256" key="6">
    <source>
        <dbReference type="ARBA" id="ARBA00081319"/>
    </source>
</evidence>
<keyword evidence="8" id="KW-1133">Transmembrane helix</keyword>
<evidence type="ECO:0000256" key="8">
    <source>
        <dbReference type="SAM" id="Phobius"/>
    </source>
</evidence>
<accession>A0A812D9F4</accession>
<dbReference type="Proteomes" id="UP000597762">
    <property type="component" value="Unassembled WGS sequence"/>
</dbReference>
<sequence>MPGDEREARIPSNMKDLLKFCMENTKTEDAPGADSSSSDVKELGSEDRAWLEGALNTLTESPVRRMKECIRILKSPNNADEENEEDDREAALEELMEWCEYIDFAIDFYKIGGFDILSPLLHDPDPEIRWRTLDLIGALVQNNPFCQTAILDAGLLNTMMKVLDNDEKNTVRIKALFAISCLCREAPTAQDNFIKMDGFSYLMRAMQADVEKLKIKSAFLMRNIVTQQPAVKDTLCDMGMLEQLIGHLREDHSLFHEHLMACLVSIVTDHSRSLEDCKRPQLQFTEILQEKLKSLHGRDEFREELDHTKEMLQMLNVNSRSPSPSGDASSAGSFFFFFFSFFFFFFFHFLLFLISFLFLFHSLGFMVFLFFLCHIVPSCSPPLL</sequence>
<evidence type="ECO:0000256" key="5">
    <source>
        <dbReference type="ARBA" id="ARBA00075420"/>
    </source>
</evidence>
<dbReference type="InterPro" id="IPR016024">
    <property type="entry name" value="ARM-type_fold"/>
</dbReference>
<dbReference type="AlphaFoldDB" id="A0A812D9F4"/>
<evidence type="ECO:0000256" key="1">
    <source>
        <dbReference type="ARBA" id="ARBA00022553"/>
    </source>
</evidence>
<dbReference type="OrthoDB" id="10250458at2759"/>
<keyword evidence="8" id="KW-0472">Membrane</keyword>
<gene>
    <name evidence="10" type="ORF">SPHA_52187</name>
</gene>
<evidence type="ECO:0000313" key="11">
    <source>
        <dbReference type="Proteomes" id="UP000597762"/>
    </source>
</evidence>
<evidence type="ECO:0000256" key="2">
    <source>
        <dbReference type="ARBA" id="ARBA00022737"/>
    </source>
</evidence>
<dbReference type="InterPro" id="IPR011989">
    <property type="entry name" value="ARM-like"/>
</dbReference>
<dbReference type="PANTHER" id="PTHR19316">
    <property type="entry name" value="PROTEIN FOLDING REGULATOR"/>
    <property type="match status" value="1"/>
</dbReference>
<reference evidence="10" key="1">
    <citation type="submission" date="2021-01" db="EMBL/GenBank/DDBJ databases">
        <authorList>
            <person name="Li R."/>
            <person name="Bekaert M."/>
        </authorList>
    </citation>
    <scope>NUCLEOTIDE SEQUENCE</scope>
    <source>
        <strain evidence="10">Farmed</strain>
    </source>
</reference>
<keyword evidence="2" id="KW-0677">Repeat</keyword>
<feature type="transmembrane region" description="Helical" evidence="8">
    <location>
        <begin position="358"/>
        <end position="377"/>
    </location>
</feature>
<dbReference type="PANTHER" id="PTHR19316:SF18">
    <property type="entry name" value="HSP70-BINDING PROTEIN 1"/>
    <property type="match status" value="1"/>
</dbReference>